<protein>
    <recommendedName>
        <fullName evidence="3">Adhesin domain-containing protein</fullName>
    </recommendedName>
</protein>
<keyword evidence="2" id="KW-1185">Reference proteome</keyword>
<dbReference type="AlphaFoldDB" id="A0A1G7F5V4"/>
<evidence type="ECO:0000313" key="2">
    <source>
        <dbReference type="Proteomes" id="UP000182114"/>
    </source>
</evidence>
<dbReference type="Proteomes" id="UP000182114">
    <property type="component" value="Unassembled WGS sequence"/>
</dbReference>
<reference evidence="2" key="1">
    <citation type="submission" date="2016-10" db="EMBL/GenBank/DDBJ databases">
        <authorList>
            <person name="Varghese N."/>
            <person name="Submissions S."/>
        </authorList>
    </citation>
    <scope>NUCLEOTIDE SEQUENCE [LARGE SCALE GENOMIC DNA]</scope>
    <source>
        <strain evidence="2">DSM 24729</strain>
    </source>
</reference>
<dbReference type="eggNOG" id="ENOG50332W8">
    <property type="taxonomic scope" value="Bacteria"/>
</dbReference>
<dbReference type="RefSeq" id="WP_029447695.1">
    <property type="nucleotide sequence ID" value="NZ_CANLMK010000005.1"/>
</dbReference>
<proteinExistence type="predicted"/>
<name>A0A1G7F5V4_9FLAO</name>
<gene>
    <name evidence="1" type="ORF">SAMN04487992_10346</name>
</gene>
<evidence type="ECO:0000313" key="1">
    <source>
        <dbReference type="EMBL" id="SDE71287.1"/>
    </source>
</evidence>
<dbReference type="EMBL" id="FNBD01000003">
    <property type="protein sequence ID" value="SDE71287.1"/>
    <property type="molecule type" value="Genomic_DNA"/>
</dbReference>
<dbReference type="GeneID" id="78059845"/>
<organism evidence="1 2">
    <name type="scientific">Cellulophaga baltica</name>
    <dbReference type="NCBI Taxonomy" id="76594"/>
    <lineage>
        <taxon>Bacteria</taxon>
        <taxon>Pseudomonadati</taxon>
        <taxon>Bacteroidota</taxon>
        <taxon>Flavobacteriia</taxon>
        <taxon>Flavobacteriales</taxon>
        <taxon>Flavobacteriaceae</taxon>
        <taxon>Cellulophaga</taxon>
    </lineage>
</organism>
<evidence type="ECO:0008006" key="3">
    <source>
        <dbReference type="Google" id="ProtNLM"/>
    </source>
</evidence>
<sequence length="206" mass="22449">MKVLCFIFLVVSMQFGQAQKVVEKTIFDTVDTAIEIDASNCYAVFVTTSKSNKVIVAAKMAGEYSDNLSLNIHEEGSTLLIDTGFNLNFEAPNDKLSAHKVVSISLHVSVPEHLRVRIFGTYSNIDVSGFYRNLDVSLNDGNCTLRNTGVDTNVQTQSGTITVVADSGTITAKTKYGRLSSEEIKSGSDVYNLKSVTGNIHLKKLN</sequence>
<accession>A0A1G7F5V4</accession>